<feature type="coiled-coil region" evidence="1">
    <location>
        <begin position="3"/>
        <end position="34"/>
    </location>
</feature>
<name>A0A6B3N958_9CYAN</name>
<keyword evidence="1" id="KW-0175">Coiled coil</keyword>
<comment type="caution">
    <text evidence="2">The sequence shown here is derived from an EMBL/GenBank/DDBJ whole genome shotgun (WGS) entry which is preliminary data.</text>
</comment>
<dbReference type="AlphaFoldDB" id="A0A6B3N958"/>
<evidence type="ECO:0000256" key="1">
    <source>
        <dbReference type="SAM" id="Coils"/>
    </source>
</evidence>
<protein>
    <submittedName>
        <fullName evidence="2">Uncharacterized protein</fullName>
    </submittedName>
</protein>
<evidence type="ECO:0000313" key="2">
    <source>
        <dbReference type="EMBL" id="NER28140.1"/>
    </source>
</evidence>
<gene>
    <name evidence="2" type="ORF">F6J89_11020</name>
</gene>
<organism evidence="2">
    <name type="scientific">Symploca sp. SIO1C4</name>
    <dbReference type="NCBI Taxonomy" id="2607765"/>
    <lineage>
        <taxon>Bacteria</taxon>
        <taxon>Bacillati</taxon>
        <taxon>Cyanobacteriota</taxon>
        <taxon>Cyanophyceae</taxon>
        <taxon>Coleofasciculales</taxon>
        <taxon>Coleofasciculaceae</taxon>
        <taxon>Symploca</taxon>
    </lineage>
</organism>
<sequence length="58" mass="6649">MNLEELENSYREEMDQLGNRLQNAVLALAQAEAIIAQMGDIMQNLNAIVEEFIQQQQQ</sequence>
<reference evidence="2" key="1">
    <citation type="submission" date="2019-11" db="EMBL/GenBank/DDBJ databases">
        <title>Genomic insights into an expanded diversity of filamentous marine cyanobacteria reveals the extraordinary biosynthetic potential of Moorea and Okeania.</title>
        <authorList>
            <person name="Ferreira Leao T."/>
            <person name="Wang M."/>
            <person name="Moss N."/>
            <person name="Da Silva R."/>
            <person name="Sanders J."/>
            <person name="Nurk S."/>
            <person name="Gurevich A."/>
            <person name="Humphrey G."/>
            <person name="Reher R."/>
            <person name="Zhu Q."/>
            <person name="Belda-Ferre P."/>
            <person name="Glukhov E."/>
            <person name="Rex R."/>
            <person name="Dorrestein P.C."/>
            <person name="Knight R."/>
            <person name="Pevzner P."/>
            <person name="Gerwick W.H."/>
            <person name="Gerwick L."/>
        </authorList>
    </citation>
    <scope>NUCLEOTIDE SEQUENCE</scope>
    <source>
        <strain evidence="2">SIO1C4</strain>
    </source>
</reference>
<dbReference type="EMBL" id="JAAHFQ010000175">
    <property type="protein sequence ID" value="NER28140.1"/>
    <property type="molecule type" value="Genomic_DNA"/>
</dbReference>
<accession>A0A6B3N958</accession>
<proteinExistence type="predicted"/>